<dbReference type="GO" id="GO:0008270">
    <property type="term" value="F:zinc ion binding"/>
    <property type="evidence" value="ECO:0007669"/>
    <property type="project" value="UniProtKB-KW"/>
</dbReference>
<dbReference type="InterPro" id="IPR001965">
    <property type="entry name" value="Znf_PHD"/>
</dbReference>
<feature type="domain" description="Integrase catalytic" evidence="21">
    <location>
        <begin position="1662"/>
        <end position="1829"/>
    </location>
</feature>
<evidence type="ECO:0000256" key="10">
    <source>
        <dbReference type="ARBA" id="ARBA00023053"/>
    </source>
</evidence>
<feature type="compositionally biased region" description="Basic and acidic residues" evidence="17">
    <location>
        <begin position="879"/>
        <end position="888"/>
    </location>
</feature>
<dbReference type="SUPFAM" id="SSF56672">
    <property type="entry name" value="DNA/RNA polymerases"/>
    <property type="match status" value="1"/>
</dbReference>
<organism evidence="22 23">
    <name type="scientific">Intoshia linei</name>
    <dbReference type="NCBI Taxonomy" id="1819745"/>
    <lineage>
        <taxon>Eukaryota</taxon>
        <taxon>Metazoa</taxon>
        <taxon>Spiralia</taxon>
        <taxon>Lophotrochozoa</taxon>
        <taxon>Mesozoa</taxon>
        <taxon>Orthonectida</taxon>
        <taxon>Rhopaluridae</taxon>
        <taxon>Intoshia</taxon>
    </lineage>
</organism>
<dbReference type="InterPro" id="IPR008160">
    <property type="entry name" value="Collagen"/>
</dbReference>
<evidence type="ECO:0000259" key="20">
    <source>
        <dbReference type="PROSITE" id="PS50234"/>
    </source>
</evidence>
<dbReference type="GO" id="GO:0004519">
    <property type="term" value="F:endonuclease activity"/>
    <property type="evidence" value="ECO:0007669"/>
    <property type="project" value="UniProtKB-KW"/>
</dbReference>
<comment type="similarity">
    <text evidence="16">Belongs to the amiloride-sensitive sodium channel (TC 1.A.6) family.</text>
</comment>
<dbReference type="CDD" id="cd01450">
    <property type="entry name" value="vWFA_subfamily_ECM"/>
    <property type="match status" value="1"/>
</dbReference>
<evidence type="ECO:0000256" key="14">
    <source>
        <dbReference type="ARBA" id="ARBA00023303"/>
    </source>
</evidence>
<dbReference type="GO" id="GO:0016787">
    <property type="term" value="F:hydrolase activity"/>
    <property type="evidence" value="ECO:0007669"/>
    <property type="project" value="UniProtKB-KW"/>
</dbReference>
<dbReference type="Pfam" id="PF00628">
    <property type="entry name" value="PHD"/>
    <property type="match status" value="1"/>
</dbReference>
<dbReference type="InterPro" id="IPR019787">
    <property type="entry name" value="Znf_PHD-finger"/>
</dbReference>
<dbReference type="Gene3D" id="1.20.1270.60">
    <property type="entry name" value="Arfaptin homology (AH) domain/BAR domain"/>
    <property type="match status" value="1"/>
</dbReference>
<dbReference type="Gene3D" id="3.30.40.10">
    <property type="entry name" value="Zinc/RING finger domain, C3HC4 (zinc finger)"/>
    <property type="match status" value="1"/>
</dbReference>
<evidence type="ECO:0000256" key="1">
    <source>
        <dbReference type="ARBA" id="ARBA00004141"/>
    </source>
</evidence>
<accession>A0A177BD05</accession>
<dbReference type="SMART" id="SM00249">
    <property type="entry name" value="PHD"/>
    <property type="match status" value="1"/>
</dbReference>
<dbReference type="InterPro" id="IPR036397">
    <property type="entry name" value="RNaseH_sf"/>
</dbReference>
<dbReference type="InterPro" id="IPR020903">
    <property type="entry name" value="ENaC_CS"/>
</dbReference>
<dbReference type="Pfam" id="PF01391">
    <property type="entry name" value="Collagen"/>
    <property type="match status" value="1"/>
</dbReference>
<keyword evidence="11 16" id="KW-0406">Ion transport</keyword>
<dbReference type="GO" id="GO:0003676">
    <property type="term" value="F:nucleic acid binding"/>
    <property type="evidence" value="ECO:0007669"/>
    <property type="project" value="InterPro"/>
</dbReference>
<evidence type="ECO:0000256" key="18">
    <source>
        <dbReference type="SAM" id="Phobius"/>
    </source>
</evidence>
<dbReference type="InterPro" id="IPR011011">
    <property type="entry name" value="Znf_FYVE_PHD"/>
</dbReference>
<feature type="region of interest" description="Disordered" evidence="17">
    <location>
        <begin position="983"/>
        <end position="1014"/>
    </location>
</feature>
<keyword evidence="4 16" id="KW-0894">Sodium channel</keyword>
<name>A0A177BD05_9BILA</name>
<dbReference type="InterPro" id="IPR043502">
    <property type="entry name" value="DNA/RNA_pol_sf"/>
</dbReference>
<evidence type="ECO:0000256" key="8">
    <source>
        <dbReference type="ARBA" id="ARBA00022833"/>
    </source>
</evidence>
<keyword evidence="12 18" id="KW-0472">Membrane</keyword>
<dbReference type="InterPro" id="IPR001584">
    <property type="entry name" value="Integrase_cat-core"/>
</dbReference>
<dbReference type="Gene3D" id="1.10.287.770">
    <property type="entry name" value="YojJ-like"/>
    <property type="match status" value="1"/>
</dbReference>
<keyword evidence="13 16" id="KW-0739">Sodium transport</keyword>
<dbReference type="SUPFAM" id="SSF53300">
    <property type="entry name" value="vWA-like"/>
    <property type="match status" value="1"/>
</dbReference>
<dbReference type="Pfam" id="PF17921">
    <property type="entry name" value="Integrase_H2C2"/>
    <property type="match status" value="1"/>
</dbReference>
<keyword evidence="23" id="KW-1185">Reference proteome</keyword>
<dbReference type="SMART" id="SM00326">
    <property type="entry name" value="SH3"/>
    <property type="match status" value="1"/>
</dbReference>
<keyword evidence="10" id="KW-0915">Sodium</keyword>
<sequence>MTKMTLKSLKKKSILPMKLFTPTTKQISLMKPKNVPFYTNQNKIPEIQVKIHESCTISEMIADIFNQRSIMESTYLTNLNQIQKSYEKLLKYAHLPESLHNYMENVQKEIELRKEISQKIDSDLLPIVRNARDMFYDDVAYIDHTIQSDRNVNKKFNKKNKKCKTKCWKLCRKYDKYLTNKNIINRIKYVLKNKNNATFVEKISDQNEKYITSCLNTELSRALLEEKTAITLANIFENDEKMTKCLFDNLNCLNAIYDQFSIGYTNIKDNICIKSYTPNGIYQDITSEKTPYIVKLNLIDLNIENELNLPDDTRINFLRKAINKFEDIKYVENTEVKKLHSRNEFKSYLAEVTEFYVWLNQCKLNSSIQSIMESEHFFNEYFKKKLETEKINIQNKEYVSTHMRFDNITIPNYKRLYTDNRDKYENELNLRNIEKNESLCATINNVNIVNPVEKIEIIETIKENENENQVENKNDITVIKKEHELKKVNEIIIEKTQQDKNIQLSKFYKEKADIMDQPPQTPKRKNEISKKTLTLDFDMTHKKINRTDSTQCSNTDTKVVVLVTPDKTEKQNNIHRTMSTVESCKVVNGKYTMRKVKYSYKSKKSDEIDLEAGDYVKVIAKLDDGWWVVDNGSERGVFPSNYIEICRYDLVIIQDKSGSVLYHQNYEPSVIFIRDIVSNLTITTADEIRVSLVTFGDSSRVVFDFDTFAGNKDALLDKIAEQSTIYPDSRAKTNSLAALESIAQMMNTARGRRVSVPLVVIMLTDGLYEIKSTDPEYNIDADIQRLRFLSATYDYFFVVAFTGVTADEIKTQYNLQSFDRIIHYSDLRTNSGIISSNDILNAVGRDTCESRISSSSTTSSYTTSSSTSTKLTTPYVGPKGEKGSKGDRGYLGAIGPQGIDGKIGGPGMKGHKGDKGEIAHIDLKSYKGTKGDKGQMGIGSKGNIGPIGFPGERGEKGYRGNQGYNGVDGTNGLNGLNGGKGERGYNGEPGPKGQFGDKGLKGDTGPTGKKGNIGLMGNLGMPGPMGPRGQKGFTGKTGIAGRRGLPGPQGPPGPISKLSENFPEFERLEKQTVLLEESNTWSTYFSSVLTCVNVLLVASVIMVCIEMFKKWYYYKVEEEYKDVPYVRISFRNILYGFIETSSTHGVTHIYYAIGILKKMFWILLTVAALSTWIVNTLWITENFLAYDVNNKISITHSKYLRFPAVTICNSNNIRKSKVDNVLLSHILLTPAAPPPKSDQRALDMANKGLSSEKNLKIQQLNIVTEYLYTLSESDRFNLGHQMDDLILDCQFEGYKCSLKKIQKIYNYLYGNCFILNLGLDNFPLHSFFTGPLNGLVLTLNAHQDEYIRLTEKVGFRVVIHDANAMPFPEEYGVDVSPGQITSIGITMKEVKRLGGKFGSCIKVGPTSNHKSINAYQEMYYWTRYSTIACQKTCEQIEIMKRCNCYDIKFAIKGVAYADINAPVMCSTTNQQHDICVHSVIESFIAGNITCTHCESPCDLKTYVLNVFSTIWPSKASEADVLSSLSAKSDLAKTIIDNTAHGNNLAKVEIYFEELNLELIQEQESYSLANYLSDFGGAMGLYLGISVLSFFEYFEMLSDIIVWIFWKLCCRSKVKVVEAQGESKESVKRPHRQICFNAPSKLDTSIKLETDTSDFGIGATLLQDGKPIRFASKTLDATQRNYSTTHKEFLAVYWSITNFIDIYTILTFIKLVDEKIVNIETNKLLVPKGKNNELIKKIHEGIGVNHMAIKKTYRMMRRAYFWPGISISKHHEGIGLAERTNRTIKDLLRVKLNWDNNLWEDQMPGILLALRNCYTEGTNVSPASIVYGHELEILNLDENDTSLYWLRDRENEIITAKKLFNYHTKYNRRVKRNFDKTVPNGMTYWKNNYRINEKKVKKLDDPYVPRNINWIDKEKDNNPCYNRKQENNITLPKYCICKMPENDTDFMIECLECLNWFHGKCIKIKKRHLVDKNYYCTEICMVDYSTTLIQVLELELLKKSSTAYRNRYLINYASIKGIF</sequence>
<dbReference type="PROSITE" id="PS01206">
    <property type="entry name" value="ASC"/>
    <property type="match status" value="1"/>
</dbReference>
<proteinExistence type="inferred from homology"/>
<dbReference type="PROSITE" id="PS50002">
    <property type="entry name" value="SH3"/>
    <property type="match status" value="1"/>
</dbReference>
<dbReference type="PANTHER" id="PTHR11690">
    <property type="entry name" value="AMILORIDE-SENSITIVE SODIUM CHANNEL-RELATED"/>
    <property type="match status" value="1"/>
</dbReference>
<dbReference type="GO" id="GO:0003964">
    <property type="term" value="F:RNA-directed DNA polymerase activity"/>
    <property type="evidence" value="ECO:0007669"/>
    <property type="project" value="UniProtKB-KW"/>
</dbReference>
<keyword evidence="9 18" id="KW-1133">Transmembrane helix</keyword>
<reference evidence="22 23" key="1">
    <citation type="submission" date="2016-04" db="EMBL/GenBank/DDBJ databases">
        <title>The genome of Intoshia linei affirms orthonectids as highly simplified spiralians.</title>
        <authorList>
            <person name="Mikhailov K.V."/>
            <person name="Slusarev G.S."/>
            <person name="Nikitin M.A."/>
            <person name="Logacheva M.D."/>
            <person name="Penin A."/>
            <person name="Aleoshin V."/>
            <person name="Panchin Y.V."/>
        </authorList>
    </citation>
    <scope>NUCLEOTIDE SEQUENCE [LARGE SCALE GENOMIC DNA]</scope>
    <source>
        <strain evidence="22">Intl2013</strain>
        <tissue evidence="22">Whole animal</tissue>
    </source>
</reference>
<evidence type="ECO:0000256" key="16">
    <source>
        <dbReference type="RuleBase" id="RU000679"/>
    </source>
</evidence>
<evidence type="ECO:0000256" key="15">
    <source>
        <dbReference type="PROSITE-ProRule" id="PRU00192"/>
    </source>
</evidence>
<dbReference type="Pfam" id="PF00858">
    <property type="entry name" value="ASC"/>
    <property type="match status" value="1"/>
</dbReference>
<dbReference type="SUPFAM" id="SSF53098">
    <property type="entry name" value="Ribonuclease H-like"/>
    <property type="match status" value="1"/>
</dbReference>
<evidence type="ECO:0000256" key="7">
    <source>
        <dbReference type="ARBA" id="ARBA00022771"/>
    </source>
</evidence>
<dbReference type="SMART" id="SM00327">
    <property type="entry name" value="VWA"/>
    <property type="match status" value="1"/>
</dbReference>
<evidence type="ECO:0000313" key="23">
    <source>
        <dbReference type="Proteomes" id="UP000078046"/>
    </source>
</evidence>
<dbReference type="InterPro" id="IPR001873">
    <property type="entry name" value="ENaC"/>
</dbReference>
<dbReference type="InterPro" id="IPR013083">
    <property type="entry name" value="Znf_RING/FYVE/PHD"/>
</dbReference>
<dbReference type="InterPro" id="IPR041588">
    <property type="entry name" value="Integrase_H2C2"/>
</dbReference>
<evidence type="ECO:0000256" key="11">
    <source>
        <dbReference type="ARBA" id="ARBA00023065"/>
    </source>
</evidence>
<evidence type="ECO:0000256" key="5">
    <source>
        <dbReference type="ARBA" id="ARBA00022692"/>
    </source>
</evidence>
<feature type="region of interest" description="Disordered" evidence="17">
    <location>
        <begin position="929"/>
        <end position="953"/>
    </location>
</feature>
<keyword evidence="7" id="KW-0863">Zinc-finger</keyword>
<evidence type="ECO:0000256" key="9">
    <source>
        <dbReference type="ARBA" id="ARBA00022989"/>
    </source>
</evidence>
<evidence type="ECO:0000256" key="12">
    <source>
        <dbReference type="ARBA" id="ARBA00023136"/>
    </source>
</evidence>
<dbReference type="Proteomes" id="UP000078046">
    <property type="component" value="Unassembled WGS sequence"/>
</dbReference>
<gene>
    <name evidence="22" type="ORF">A3Q56_00676</name>
</gene>
<dbReference type="Gene3D" id="3.40.50.410">
    <property type="entry name" value="von Willebrand factor, type A domain"/>
    <property type="match status" value="1"/>
</dbReference>
<evidence type="ECO:0000256" key="3">
    <source>
        <dbReference type="ARBA" id="ARBA00022448"/>
    </source>
</evidence>
<dbReference type="GO" id="GO:0005886">
    <property type="term" value="C:plasma membrane"/>
    <property type="evidence" value="ECO:0007669"/>
    <property type="project" value="TreeGrafter"/>
</dbReference>
<evidence type="ECO:0000256" key="4">
    <source>
        <dbReference type="ARBA" id="ARBA00022461"/>
    </source>
</evidence>
<dbReference type="InterPro" id="IPR001452">
    <property type="entry name" value="SH3_domain"/>
</dbReference>
<keyword evidence="6" id="KW-0479">Metal-binding</keyword>
<dbReference type="SUPFAM" id="SSF50044">
    <property type="entry name" value="SH3-domain"/>
    <property type="match status" value="1"/>
</dbReference>
<dbReference type="InterPro" id="IPR002035">
    <property type="entry name" value="VWF_A"/>
</dbReference>
<dbReference type="InterPro" id="IPR027267">
    <property type="entry name" value="AH/BAR_dom_sf"/>
</dbReference>
<dbReference type="InterPro" id="IPR012337">
    <property type="entry name" value="RNaseH-like_sf"/>
</dbReference>
<dbReference type="PROSITE" id="PS50994">
    <property type="entry name" value="INTEGRASE"/>
    <property type="match status" value="1"/>
</dbReference>
<keyword evidence="3 16" id="KW-0813">Transport</keyword>
<evidence type="ECO:0000259" key="21">
    <source>
        <dbReference type="PROSITE" id="PS50994"/>
    </source>
</evidence>
<dbReference type="InterPro" id="IPR036028">
    <property type="entry name" value="SH3-like_dom_sf"/>
</dbReference>
<feature type="compositionally biased region" description="Low complexity" evidence="17">
    <location>
        <begin position="853"/>
        <end position="873"/>
    </location>
</feature>
<comment type="subcellular location">
    <subcellularLocation>
        <location evidence="1">Membrane</location>
        <topology evidence="1">Multi-pass membrane protein</topology>
    </subcellularLocation>
</comment>
<feature type="transmembrane region" description="Helical" evidence="18">
    <location>
        <begin position="1159"/>
        <end position="1179"/>
    </location>
</feature>
<feature type="transmembrane region" description="Helical" evidence="18">
    <location>
        <begin position="1084"/>
        <end position="1105"/>
    </location>
</feature>
<keyword evidence="8" id="KW-0862">Zinc</keyword>
<feature type="domain" description="SH3" evidence="19">
    <location>
        <begin position="589"/>
        <end position="648"/>
    </location>
</feature>
<dbReference type="InterPro" id="IPR036465">
    <property type="entry name" value="vWFA_dom_sf"/>
</dbReference>
<dbReference type="InterPro" id="IPR041577">
    <property type="entry name" value="RT_RNaseH_2"/>
</dbReference>
<dbReference type="GO" id="GO:0015074">
    <property type="term" value="P:DNA integration"/>
    <property type="evidence" value="ECO:0007669"/>
    <property type="project" value="InterPro"/>
</dbReference>
<feature type="region of interest" description="Disordered" evidence="17">
    <location>
        <begin position="850"/>
        <end position="890"/>
    </location>
</feature>
<dbReference type="PROSITE" id="PS50234">
    <property type="entry name" value="VWFA"/>
    <property type="match status" value="1"/>
</dbReference>
<evidence type="ECO:0000313" key="22">
    <source>
        <dbReference type="EMBL" id="OAF71573.1"/>
    </source>
</evidence>
<dbReference type="GO" id="GO:0015280">
    <property type="term" value="F:ligand-gated sodium channel activity"/>
    <property type="evidence" value="ECO:0007669"/>
    <property type="project" value="TreeGrafter"/>
</dbReference>
<dbReference type="SUPFAM" id="SSF57903">
    <property type="entry name" value="FYVE/PHD zinc finger"/>
    <property type="match status" value="1"/>
</dbReference>
<dbReference type="Gene3D" id="3.30.420.10">
    <property type="entry name" value="Ribonuclease H-like superfamily/Ribonuclease H"/>
    <property type="match status" value="1"/>
</dbReference>
<dbReference type="EMBL" id="LWCA01000040">
    <property type="protein sequence ID" value="OAF71573.1"/>
    <property type="molecule type" value="Genomic_DNA"/>
</dbReference>
<dbReference type="PANTHER" id="PTHR11690:SF248">
    <property type="entry name" value="PICKPOCKET 17, ISOFORM A"/>
    <property type="match status" value="1"/>
</dbReference>
<dbReference type="OrthoDB" id="6021021at2759"/>
<dbReference type="Pfam" id="PF14604">
    <property type="entry name" value="SH3_9"/>
    <property type="match status" value="1"/>
</dbReference>
<evidence type="ECO:0000256" key="6">
    <source>
        <dbReference type="ARBA" id="ARBA00022723"/>
    </source>
</evidence>
<comment type="caution">
    <text evidence="22">The sequence shown here is derived from an EMBL/GenBank/DDBJ whole genome shotgun (WGS) entry which is preliminary data.</text>
</comment>
<keyword evidence="14 16" id="KW-0407">Ion channel</keyword>
<evidence type="ECO:0000259" key="19">
    <source>
        <dbReference type="PROSITE" id="PS50002"/>
    </source>
</evidence>
<dbReference type="Gene3D" id="2.30.30.40">
    <property type="entry name" value="SH3 Domains"/>
    <property type="match status" value="1"/>
</dbReference>
<evidence type="ECO:0000256" key="13">
    <source>
        <dbReference type="ARBA" id="ARBA00023201"/>
    </source>
</evidence>
<keyword evidence="5 16" id="KW-0812">Transmembrane</keyword>
<keyword evidence="2 15" id="KW-0728">SH3 domain</keyword>
<dbReference type="Pfam" id="PF17919">
    <property type="entry name" value="RT_RNaseH_2"/>
    <property type="match status" value="1"/>
</dbReference>
<protein>
    <submittedName>
        <fullName evidence="22">Uncharacterized protein</fullName>
    </submittedName>
</protein>
<feature type="domain" description="VWFA" evidence="20">
    <location>
        <begin position="649"/>
        <end position="843"/>
    </location>
</feature>
<dbReference type="Gene3D" id="1.10.340.70">
    <property type="match status" value="1"/>
</dbReference>
<dbReference type="Gene3D" id="2.60.470.10">
    <property type="entry name" value="Acid-sensing ion channels like domains"/>
    <property type="match status" value="1"/>
</dbReference>
<evidence type="ECO:0000256" key="2">
    <source>
        <dbReference type="ARBA" id="ARBA00022443"/>
    </source>
</evidence>
<evidence type="ECO:0000256" key="17">
    <source>
        <dbReference type="SAM" id="MobiDB-lite"/>
    </source>
</evidence>
<dbReference type="Pfam" id="PF00092">
    <property type="entry name" value="VWA"/>
    <property type="match status" value="1"/>
</dbReference>
<dbReference type="PRINTS" id="PR01078">
    <property type="entry name" value="AMINACHANNEL"/>
</dbReference>